<feature type="compositionally biased region" description="Gly residues" evidence="2">
    <location>
        <begin position="114"/>
        <end position="131"/>
    </location>
</feature>
<evidence type="ECO:0000256" key="2">
    <source>
        <dbReference type="SAM" id="MobiDB-lite"/>
    </source>
</evidence>
<feature type="compositionally biased region" description="Basic and acidic residues" evidence="2">
    <location>
        <begin position="61"/>
        <end position="76"/>
    </location>
</feature>
<protein>
    <recommendedName>
        <fullName evidence="6">Cell division protein FtsL</fullName>
    </recommendedName>
</protein>
<feature type="compositionally biased region" description="Gly residues" evidence="2">
    <location>
        <begin position="83"/>
        <end position="95"/>
    </location>
</feature>
<reference evidence="4" key="2">
    <citation type="submission" date="2020-09" db="EMBL/GenBank/DDBJ databases">
        <authorList>
            <person name="Sun Q."/>
            <person name="Ohkuma M."/>
        </authorList>
    </citation>
    <scope>NUCLEOTIDE SEQUENCE</scope>
    <source>
        <strain evidence="4">JCM 3276</strain>
    </source>
</reference>
<dbReference type="EMBL" id="BMRB01000002">
    <property type="protein sequence ID" value="GGS38497.1"/>
    <property type="molecule type" value="Genomic_DNA"/>
</dbReference>
<feature type="compositionally biased region" description="Gly residues" evidence="2">
    <location>
        <begin position="169"/>
        <end position="181"/>
    </location>
</feature>
<evidence type="ECO:0000313" key="5">
    <source>
        <dbReference type="Proteomes" id="UP000660680"/>
    </source>
</evidence>
<reference evidence="4" key="1">
    <citation type="journal article" date="2014" name="Int. J. Syst. Evol. Microbiol.">
        <title>Complete genome sequence of Corynebacterium casei LMG S-19264T (=DSM 44701T), isolated from a smear-ripened cheese.</title>
        <authorList>
            <consortium name="US DOE Joint Genome Institute (JGI-PGF)"/>
            <person name="Walter F."/>
            <person name="Albersmeier A."/>
            <person name="Kalinowski J."/>
            <person name="Ruckert C."/>
        </authorList>
    </citation>
    <scope>NUCLEOTIDE SEQUENCE</scope>
    <source>
        <strain evidence="4">JCM 3276</strain>
    </source>
</reference>
<organism evidence="4 5">
    <name type="scientific">Actinokineospora fastidiosa</name>
    <dbReference type="NCBI Taxonomy" id="1816"/>
    <lineage>
        <taxon>Bacteria</taxon>
        <taxon>Bacillati</taxon>
        <taxon>Actinomycetota</taxon>
        <taxon>Actinomycetes</taxon>
        <taxon>Pseudonocardiales</taxon>
        <taxon>Pseudonocardiaceae</taxon>
        <taxon>Actinokineospora</taxon>
    </lineage>
</organism>
<sequence length="432" mass="45076">MSAPARRPSDPDGEVAARQRARRGRRTPEERAATRSRRRPREDDPHAAQPRTAPGEPIDSTDGRDRSDEPVEDRGRSGKAVGSRGGAGAAAGGRSGEFAGDRFGEFADGRGRSGKGAGSRGRSGEAAGGRGRSGEFVEGRGRSGKDAGSRSRSGEPAGGRGRSGAFAEGRGGSGKGAGSRGRSGEAAGSRGRSGEAVGSRGRSGEPVGSRGLSGEPAVPVRRSQRVEEPDVPVRRSQRAAAVERVVEEAQPATRPRRARGRRGDTKRRPRGSAGTRTEAPARLERGDRPGRLGRARAFAAERVRRAKPDRQRAADPGDVGAGRASFVVVIMALLVVGVVATLWLSTQAIVDSYRLERAKTDADRLAEQVAVLQREVARLESAPELARRARELGMVPAGDAAWLVVSPDGKVSVVGEPTPVPTPPPTSGAEAP</sequence>
<name>A0A918GHV9_9PSEU</name>
<keyword evidence="3" id="KW-1133">Transmembrane helix</keyword>
<feature type="compositionally biased region" description="Low complexity" evidence="2">
    <location>
        <begin position="184"/>
        <end position="200"/>
    </location>
</feature>
<feature type="compositionally biased region" description="Low complexity" evidence="2">
    <location>
        <begin position="238"/>
        <end position="253"/>
    </location>
</feature>
<evidence type="ECO:0008006" key="6">
    <source>
        <dbReference type="Google" id="ProtNLM"/>
    </source>
</evidence>
<feature type="compositionally biased region" description="Basic and acidic residues" evidence="2">
    <location>
        <begin position="132"/>
        <end position="153"/>
    </location>
</feature>
<proteinExistence type="predicted"/>
<evidence type="ECO:0000256" key="1">
    <source>
        <dbReference type="SAM" id="Coils"/>
    </source>
</evidence>
<evidence type="ECO:0000313" key="4">
    <source>
        <dbReference type="EMBL" id="GGS38497.1"/>
    </source>
</evidence>
<gene>
    <name evidence="4" type="ORF">GCM10010171_36770</name>
</gene>
<feature type="compositionally biased region" description="Basic and acidic residues" evidence="2">
    <location>
        <begin position="224"/>
        <end position="233"/>
    </location>
</feature>
<feature type="compositionally biased region" description="Basic and acidic residues" evidence="2">
    <location>
        <begin position="99"/>
        <end position="111"/>
    </location>
</feature>
<keyword evidence="1" id="KW-0175">Coiled coil</keyword>
<evidence type="ECO:0000256" key="3">
    <source>
        <dbReference type="SAM" id="Phobius"/>
    </source>
</evidence>
<keyword evidence="3" id="KW-0472">Membrane</keyword>
<feature type="compositionally biased region" description="Basic residues" evidence="2">
    <location>
        <begin position="254"/>
        <end position="270"/>
    </location>
</feature>
<feature type="compositionally biased region" description="Basic and acidic residues" evidence="2">
    <location>
        <begin position="279"/>
        <end position="290"/>
    </location>
</feature>
<accession>A0A918GHV9</accession>
<keyword evidence="5" id="KW-1185">Reference proteome</keyword>
<feature type="region of interest" description="Disordered" evidence="2">
    <location>
        <begin position="1"/>
        <end position="290"/>
    </location>
</feature>
<feature type="transmembrane region" description="Helical" evidence="3">
    <location>
        <begin position="324"/>
        <end position="344"/>
    </location>
</feature>
<keyword evidence="3" id="KW-0812">Transmembrane</keyword>
<dbReference type="RefSeq" id="WP_189211588.1">
    <property type="nucleotide sequence ID" value="NZ_BMRB01000002.1"/>
</dbReference>
<dbReference type="AlphaFoldDB" id="A0A918GHV9"/>
<feature type="coiled-coil region" evidence="1">
    <location>
        <begin position="355"/>
        <end position="382"/>
    </location>
</feature>
<comment type="caution">
    <text evidence="4">The sequence shown here is derived from an EMBL/GenBank/DDBJ whole genome shotgun (WGS) entry which is preliminary data.</text>
</comment>
<dbReference type="Proteomes" id="UP000660680">
    <property type="component" value="Unassembled WGS sequence"/>
</dbReference>